<organism evidence="7 8">
    <name type="scientific">Lodderomyces beijingensis</name>
    <dbReference type="NCBI Taxonomy" id="1775926"/>
    <lineage>
        <taxon>Eukaryota</taxon>
        <taxon>Fungi</taxon>
        <taxon>Dikarya</taxon>
        <taxon>Ascomycota</taxon>
        <taxon>Saccharomycotina</taxon>
        <taxon>Pichiomycetes</taxon>
        <taxon>Debaryomycetaceae</taxon>
        <taxon>Candida/Lodderomyces clade</taxon>
        <taxon>Lodderomyces</taxon>
    </lineage>
</organism>
<keyword evidence="4" id="KW-0234">DNA repair</keyword>
<evidence type="ECO:0000256" key="1">
    <source>
        <dbReference type="ARBA" id="ARBA00004123"/>
    </source>
</evidence>
<accession>A0ABP0ZRC3</accession>
<protein>
    <recommendedName>
        <fullName evidence="6">DNA mismatch repair protein S5 domain-containing protein</fullName>
    </recommendedName>
</protein>
<dbReference type="InterPro" id="IPR014762">
    <property type="entry name" value="DNA_mismatch_repair_CS"/>
</dbReference>
<comment type="similarity">
    <text evidence="2">Belongs to the DNA mismatch repair MutL/HexB family.</text>
</comment>
<gene>
    <name evidence="7" type="ORF">LODBEIA_P49130</name>
</gene>
<keyword evidence="8" id="KW-1185">Reference proteome</keyword>
<dbReference type="InterPro" id="IPR036890">
    <property type="entry name" value="HATPase_C_sf"/>
</dbReference>
<dbReference type="InterPro" id="IPR020568">
    <property type="entry name" value="Ribosomal_Su5_D2-typ_SF"/>
</dbReference>
<dbReference type="NCBIfam" id="TIGR00585">
    <property type="entry name" value="mutl"/>
    <property type="match status" value="1"/>
</dbReference>
<reference evidence="7 8" key="1">
    <citation type="submission" date="2024-03" db="EMBL/GenBank/DDBJ databases">
        <authorList>
            <person name="Brejova B."/>
        </authorList>
    </citation>
    <scope>NUCLEOTIDE SEQUENCE [LARGE SCALE GENOMIC DNA]</scope>
    <source>
        <strain evidence="7 8">CBS 14171</strain>
    </source>
</reference>
<evidence type="ECO:0000256" key="5">
    <source>
        <dbReference type="ARBA" id="ARBA00023242"/>
    </source>
</evidence>
<evidence type="ECO:0000256" key="4">
    <source>
        <dbReference type="ARBA" id="ARBA00023204"/>
    </source>
</evidence>
<dbReference type="SUPFAM" id="SSF54211">
    <property type="entry name" value="Ribosomal protein S5 domain 2-like"/>
    <property type="match status" value="1"/>
</dbReference>
<dbReference type="InterPro" id="IPR014721">
    <property type="entry name" value="Ribsml_uS5_D2-typ_fold_subgr"/>
</dbReference>
<evidence type="ECO:0000259" key="6">
    <source>
        <dbReference type="SMART" id="SM01340"/>
    </source>
</evidence>
<comment type="subcellular location">
    <subcellularLocation>
        <location evidence="1">Nucleus</location>
    </subcellularLocation>
</comment>
<keyword evidence="5" id="KW-0539">Nucleus</keyword>
<dbReference type="Pfam" id="PF01119">
    <property type="entry name" value="DNA_mis_repair"/>
    <property type="match status" value="1"/>
</dbReference>
<dbReference type="PROSITE" id="PS00058">
    <property type="entry name" value="DNA_MISMATCH_REPAIR_1"/>
    <property type="match status" value="1"/>
</dbReference>
<feature type="domain" description="DNA mismatch repair protein S5" evidence="6">
    <location>
        <begin position="230"/>
        <end position="364"/>
    </location>
</feature>
<dbReference type="RefSeq" id="XP_066831851.1">
    <property type="nucleotide sequence ID" value="XM_066975187.1"/>
</dbReference>
<evidence type="ECO:0000256" key="2">
    <source>
        <dbReference type="ARBA" id="ARBA00006082"/>
    </source>
</evidence>
<keyword evidence="3" id="KW-0227">DNA damage</keyword>
<evidence type="ECO:0000313" key="8">
    <source>
        <dbReference type="Proteomes" id="UP001497383"/>
    </source>
</evidence>
<sequence>MSMSGHHTNRKIKRLDESVINRIAAGEIIIQPANALKEMLENSIDAKATNIEIVVKEGGLKLLQITDNGQGIGKDDLPLLCERFATSKLTKFEDLESLATYGFRGEALSSISHISRLSVVTKTKESKLAYKAHYMNGKLSNPSFKSTTENIEPKPIAGRDGTQIIVEDLFYNLPSRFKGLKSKSDEFARILDIVGRYAVHTGHVGFSCKKYGDPLHQLNTRPNAPLKERIRMVFGSSVANELLHLDFVPTEDEDGGHMGHKAADLGLARVSGAITNANFNYKKKLQPVIFINHRLVSCDPLRRAVNAVFQFFLPKGSHPFFYLSLEIVPQHLDVNIHPTKREVRFLYEEEIIDLIVSRIHKLLSSVDTSRKFKTQTIVTKRMNELEEERLLFGDDSAQASQTPSLKKYRQENKMVRVDASQSKISPFLSKGVVDPESIKREFIFDDSTASVADDENAGSFVQEQQEEEDDDSVVATSQRTQVVVNLASITSLKEELKQFVDKSLTNVFNHAVFVGIVDPLKRICCFQYDVKLFLCDYAAVLLEFYYQVSLHEFCNYGEIEFDEPIPLRELLEPIYKLDNGDVALVGAAEVIANIVAMKEMFQEYFQISIDQDDNLCTIPMLMTKIQPDFRKLPFFIYRLGTKINYQDEKQCLQGILRQIALLYLPEPFDDTQDDGASKRGHIENQLENVLFPELRSQFLATRNLTRDVVQIADLPGLYKVFERC</sequence>
<dbReference type="InterPro" id="IPR013507">
    <property type="entry name" value="DNA_mismatch_S5_2-like"/>
</dbReference>
<dbReference type="InterPro" id="IPR032189">
    <property type="entry name" value="Mlh1_C"/>
</dbReference>
<dbReference type="CDD" id="cd16926">
    <property type="entry name" value="HATPase_MutL-MLH-PMS-like"/>
    <property type="match status" value="1"/>
</dbReference>
<dbReference type="EMBL" id="OZ022410">
    <property type="protein sequence ID" value="CAK9441044.1"/>
    <property type="molecule type" value="Genomic_DNA"/>
</dbReference>
<dbReference type="PANTHER" id="PTHR10073:SF12">
    <property type="entry name" value="DNA MISMATCH REPAIR PROTEIN MLH1"/>
    <property type="match status" value="1"/>
</dbReference>
<dbReference type="InterPro" id="IPR002099">
    <property type="entry name" value="MutL/Mlh/PMS"/>
</dbReference>
<dbReference type="PANTHER" id="PTHR10073">
    <property type="entry name" value="DNA MISMATCH REPAIR PROTEIN MLH, PMS, MUTL"/>
    <property type="match status" value="1"/>
</dbReference>
<name>A0ABP0ZRC3_9ASCO</name>
<dbReference type="Gene3D" id="3.30.565.10">
    <property type="entry name" value="Histidine kinase-like ATPase, C-terminal domain"/>
    <property type="match status" value="1"/>
</dbReference>
<dbReference type="Gene3D" id="3.30.230.10">
    <property type="match status" value="1"/>
</dbReference>
<dbReference type="InterPro" id="IPR038973">
    <property type="entry name" value="MutL/Mlh/Pms-like"/>
</dbReference>
<dbReference type="Proteomes" id="UP001497383">
    <property type="component" value="Chromosome 6"/>
</dbReference>
<dbReference type="GeneID" id="92210109"/>
<dbReference type="Pfam" id="PF16413">
    <property type="entry name" value="Mlh1_C"/>
    <property type="match status" value="1"/>
</dbReference>
<dbReference type="SMART" id="SM01340">
    <property type="entry name" value="DNA_mis_repair"/>
    <property type="match status" value="1"/>
</dbReference>
<dbReference type="Pfam" id="PF13589">
    <property type="entry name" value="HATPase_c_3"/>
    <property type="match status" value="1"/>
</dbReference>
<proteinExistence type="inferred from homology"/>
<evidence type="ECO:0000256" key="3">
    <source>
        <dbReference type="ARBA" id="ARBA00022763"/>
    </source>
</evidence>
<dbReference type="SUPFAM" id="SSF55874">
    <property type="entry name" value="ATPase domain of HSP90 chaperone/DNA topoisomerase II/histidine kinase"/>
    <property type="match status" value="1"/>
</dbReference>
<evidence type="ECO:0000313" key="7">
    <source>
        <dbReference type="EMBL" id="CAK9441044.1"/>
    </source>
</evidence>